<sequence>MELLLLHLLAIPSVFLLGRLSGSVKISAFRTKVTSSRHKDRLSSRSS</sequence>
<dbReference type="RefSeq" id="WP_156097728.1">
    <property type="nucleotide sequence ID" value="NZ_JACEIR010000005.1"/>
</dbReference>
<dbReference type="Proteomes" id="UP000633619">
    <property type="component" value="Unassembled WGS sequence"/>
</dbReference>
<reference evidence="1 2" key="1">
    <citation type="submission" date="2020-12" db="EMBL/GenBank/DDBJ databases">
        <title>WGS of Thermoactinomyces spp.</title>
        <authorList>
            <person name="Cheng K."/>
        </authorList>
    </citation>
    <scope>NUCLEOTIDE SEQUENCE [LARGE SCALE GENOMIC DNA]</scope>
    <source>
        <strain evidence="2">CICC 10671\DSM 43846</strain>
    </source>
</reference>
<accession>A0A8I1DCC8</accession>
<dbReference type="EMBL" id="JAECVW010000004">
    <property type="protein sequence ID" value="MBH8595363.1"/>
    <property type="molecule type" value="Genomic_DNA"/>
</dbReference>
<organism evidence="1 2">
    <name type="scientific">Thermoactinomyces intermedius</name>
    <dbReference type="NCBI Taxonomy" id="2024"/>
    <lineage>
        <taxon>Bacteria</taxon>
        <taxon>Bacillati</taxon>
        <taxon>Bacillota</taxon>
        <taxon>Bacilli</taxon>
        <taxon>Bacillales</taxon>
        <taxon>Thermoactinomycetaceae</taxon>
        <taxon>Thermoactinomyces</taxon>
    </lineage>
</organism>
<keyword evidence="2" id="KW-1185">Reference proteome</keyword>
<name>A0A8I1DCC8_THEIN</name>
<gene>
    <name evidence="1" type="ORF">I8U20_08465</name>
</gene>
<protein>
    <submittedName>
        <fullName evidence="1">Uncharacterized protein</fullName>
    </submittedName>
</protein>
<dbReference type="AlphaFoldDB" id="A0A8I1DCC8"/>
<comment type="caution">
    <text evidence="1">The sequence shown here is derived from an EMBL/GenBank/DDBJ whole genome shotgun (WGS) entry which is preliminary data.</text>
</comment>
<evidence type="ECO:0000313" key="1">
    <source>
        <dbReference type="EMBL" id="MBH8595363.1"/>
    </source>
</evidence>
<evidence type="ECO:0000313" key="2">
    <source>
        <dbReference type="Proteomes" id="UP000633619"/>
    </source>
</evidence>
<proteinExistence type="predicted"/>